<accession>A0A7Y9LR00</accession>
<proteinExistence type="predicted"/>
<keyword evidence="1" id="KW-0472">Membrane</keyword>
<evidence type="ECO:0000313" key="3">
    <source>
        <dbReference type="Proteomes" id="UP000521748"/>
    </source>
</evidence>
<keyword evidence="1" id="KW-0812">Transmembrane</keyword>
<dbReference type="EMBL" id="JACBYQ010000001">
    <property type="protein sequence ID" value="NYE93983.1"/>
    <property type="molecule type" value="Genomic_DNA"/>
</dbReference>
<comment type="caution">
    <text evidence="2">The sequence shown here is derived from an EMBL/GenBank/DDBJ whole genome shotgun (WGS) entry which is preliminary data.</text>
</comment>
<organism evidence="2 3">
    <name type="scientific">Psychromicrobium silvestre</name>
    <dbReference type="NCBI Taxonomy" id="1645614"/>
    <lineage>
        <taxon>Bacteria</taxon>
        <taxon>Bacillati</taxon>
        <taxon>Actinomycetota</taxon>
        <taxon>Actinomycetes</taxon>
        <taxon>Micrococcales</taxon>
        <taxon>Micrococcaceae</taxon>
        <taxon>Psychromicrobium</taxon>
    </lineage>
</organism>
<keyword evidence="3" id="KW-1185">Reference proteome</keyword>
<feature type="transmembrane region" description="Helical" evidence="1">
    <location>
        <begin position="33"/>
        <end position="55"/>
    </location>
</feature>
<dbReference type="AlphaFoldDB" id="A0A7Y9LR00"/>
<keyword evidence="1" id="KW-1133">Transmembrane helix</keyword>
<evidence type="ECO:0000256" key="1">
    <source>
        <dbReference type="SAM" id="Phobius"/>
    </source>
</evidence>
<feature type="transmembrane region" description="Helical" evidence="1">
    <location>
        <begin position="75"/>
        <end position="93"/>
    </location>
</feature>
<name>A0A7Y9LR00_9MICC</name>
<feature type="transmembrane region" description="Helical" evidence="1">
    <location>
        <begin position="150"/>
        <end position="172"/>
    </location>
</feature>
<feature type="transmembrane region" description="Helical" evidence="1">
    <location>
        <begin position="105"/>
        <end position="130"/>
    </location>
</feature>
<dbReference type="RefSeq" id="WP_246279397.1">
    <property type="nucleotide sequence ID" value="NZ_JACBYQ010000001.1"/>
</dbReference>
<sequence>MSEKAQSAPYGSQQQIYASPTPAGLTSAPPASLLRWFSSTAAAGILVGLLWWFSAPGGAFYGKGTDTTIWLPRDLTLGLLCILAGVLTGALLVRQRRLRGAWAKLIAAVLGSGLGAVAAWLIGTFCGVLWGPSSSGNVSESIAFSLRTYSVLLLWPFAAALVFFVITLGSLLRSPPADSLEEQ</sequence>
<reference evidence="2 3" key="1">
    <citation type="submission" date="2020-07" db="EMBL/GenBank/DDBJ databases">
        <title>Sequencing the genomes of 1000 actinobacteria strains.</title>
        <authorList>
            <person name="Klenk H.-P."/>
        </authorList>
    </citation>
    <scope>NUCLEOTIDE SEQUENCE [LARGE SCALE GENOMIC DNA]</scope>
    <source>
        <strain evidence="2 3">DSM 102047</strain>
    </source>
</reference>
<evidence type="ECO:0000313" key="2">
    <source>
        <dbReference type="EMBL" id="NYE93983.1"/>
    </source>
</evidence>
<dbReference type="Proteomes" id="UP000521748">
    <property type="component" value="Unassembled WGS sequence"/>
</dbReference>
<protein>
    <submittedName>
        <fullName evidence="2">Uncharacterized protein</fullName>
    </submittedName>
</protein>
<gene>
    <name evidence="2" type="ORF">FHU41_000204</name>
</gene>